<keyword evidence="17 22" id="KW-0411">Iron-sulfur</keyword>
<dbReference type="Pfam" id="PF00136">
    <property type="entry name" value="DNA_pol_B"/>
    <property type="match status" value="1"/>
</dbReference>
<feature type="domain" description="C4-type zinc-finger of DNA polymerase delta" evidence="26">
    <location>
        <begin position="1009"/>
        <end position="1083"/>
    </location>
</feature>
<dbReference type="CDD" id="cd05777">
    <property type="entry name" value="DNA_polB_delta_exo"/>
    <property type="match status" value="1"/>
</dbReference>
<comment type="cofactor">
    <cofactor evidence="1 22">
        <name>[4Fe-4S] cluster</name>
        <dbReference type="ChEBI" id="CHEBI:49883"/>
    </cofactor>
</comment>
<evidence type="ECO:0000256" key="10">
    <source>
        <dbReference type="ARBA" id="ARBA00022723"/>
    </source>
</evidence>
<keyword evidence="10 22" id="KW-0479">Metal-binding</keyword>
<keyword evidence="9" id="KW-0540">Nuclease</keyword>
<dbReference type="SUPFAM" id="SSF53098">
    <property type="entry name" value="Ribonuclease H-like"/>
    <property type="match status" value="1"/>
</dbReference>
<dbReference type="InterPro" id="IPR017964">
    <property type="entry name" value="DNA-dir_DNA_pol_B_CS"/>
</dbReference>
<dbReference type="GO" id="GO:0003887">
    <property type="term" value="F:DNA-directed DNA polymerase activity"/>
    <property type="evidence" value="ECO:0007669"/>
    <property type="project" value="UniProtKB-KW"/>
</dbReference>
<dbReference type="EMBL" id="FO904937">
    <property type="protein sequence ID" value="CDP26087.1"/>
    <property type="molecule type" value="Genomic_DNA"/>
</dbReference>
<evidence type="ECO:0000256" key="14">
    <source>
        <dbReference type="ARBA" id="ARBA00022839"/>
    </source>
</evidence>
<keyword evidence="15 22" id="KW-0239">DNA-directed DNA polymerase</keyword>
<dbReference type="InterPro" id="IPR006134">
    <property type="entry name" value="DNA-dir_DNA_pol_B_multi_dom"/>
</dbReference>
<evidence type="ECO:0000259" key="27">
    <source>
        <dbReference type="Pfam" id="PF24055"/>
    </source>
</evidence>
<dbReference type="GO" id="GO:0003677">
    <property type="term" value="F:DNA binding"/>
    <property type="evidence" value="ECO:0007669"/>
    <property type="project" value="UniProtKB-KW"/>
</dbReference>
<evidence type="ECO:0000256" key="3">
    <source>
        <dbReference type="ARBA" id="ARBA00004173"/>
    </source>
</evidence>
<keyword evidence="7 22" id="KW-0548">Nucleotidyltransferase</keyword>
<dbReference type="CDD" id="cd05533">
    <property type="entry name" value="POLBc_delta"/>
    <property type="match status" value="1"/>
</dbReference>
<keyword evidence="11 22" id="KW-0863">Zinc-finger</keyword>
<feature type="compositionally biased region" description="Polar residues" evidence="23">
    <location>
        <begin position="39"/>
        <end position="66"/>
    </location>
</feature>
<dbReference type="InterPro" id="IPR006172">
    <property type="entry name" value="DNA-dir_DNA_pol_B"/>
</dbReference>
<dbReference type="SUPFAM" id="SSF56672">
    <property type="entry name" value="DNA/RNA polymerases"/>
    <property type="match status" value="1"/>
</dbReference>
<dbReference type="VEuPathDB" id="FungiDB:PODANS_2_10460"/>
<evidence type="ECO:0000256" key="17">
    <source>
        <dbReference type="ARBA" id="ARBA00023014"/>
    </source>
</evidence>
<keyword evidence="13 22" id="KW-0862">Zinc</keyword>
<dbReference type="PROSITE" id="PS00116">
    <property type="entry name" value="DNA_POLYMERASE_B"/>
    <property type="match status" value="1"/>
</dbReference>
<dbReference type="STRING" id="515849.B2B7A7"/>
<dbReference type="Gene3D" id="1.10.132.60">
    <property type="entry name" value="DNA polymerase family B, C-terminal domain"/>
    <property type="match status" value="1"/>
</dbReference>
<dbReference type="EC" id="2.7.7.7" evidence="22"/>
<dbReference type="InterPro" id="IPR036397">
    <property type="entry name" value="RNaseH_sf"/>
</dbReference>
<keyword evidence="30" id="KW-1185">Reference proteome</keyword>
<dbReference type="AlphaFoldDB" id="B2B7A7"/>
<name>B2B7A7_PODAN</name>
<organism evidence="28">
    <name type="scientific">Podospora anserina (strain S / ATCC MYA-4624 / DSM 980 / FGSC 10383)</name>
    <name type="common">Pleurage anserina</name>
    <dbReference type="NCBI Taxonomy" id="515849"/>
    <lineage>
        <taxon>Eukaryota</taxon>
        <taxon>Fungi</taxon>
        <taxon>Dikarya</taxon>
        <taxon>Ascomycota</taxon>
        <taxon>Pezizomycotina</taxon>
        <taxon>Sordariomycetes</taxon>
        <taxon>Sordariomycetidae</taxon>
        <taxon>Sordariales</taxon>
        <taxon>Podosporaceae</taxon>
        <taxon>Podospora</taxon>
        <taxon>Podospora anserina</taxon>
    </lineage>
</organism>
<dbReference type="FunFam" id="1.10.287.690:FF:000001">
    <property type="entry name" value="DNA polymerase"/>
    <property type="match status" value="1"/>
</dbReference>
<dbReference type="GO" id="GO:0051539">
    <property type="term" value="F:4 iron, 4 sulfur cluster binding"/>
    <property type="evidence" value="ECO:0007669"/>
    <property type="project" value="UniProtKB-KW"/>
</dbReference>
<reference evidence="30" key="3">
    <citation type="journal article" date="2014" name="Genetics">
        <title>Maintaining two mating types: Structure of the mating type locus and its role in heterokaryosis in Podospora anserina.</title>
        <authorList>
            <person name="Grognet P."/>
            <person name="Bidard F."/>
            <person name="Kuchly C."/>
            <person name="Tong L.C.H."/>
            <person name="Coppin E."/>
            <person name="Benkhali J.A."/>
            <person name="Couloux A."/>
            <person name="Wincker P."/>
            <person name="Debuchy R."/>
            <person name="Silar P."/>
        </authorList>
    </citation>
    <scope>GENOME REANNOTATION</scope>
    <source>
        <strain evidence="30">S / ATCC MYA-4624 / DSM 980 / FGSC 10383</strain>
    </source>
</reference>
<dbReference type="InterPro" id="IPR012337">
    <property type="entry name" value="RNaseH-like_sf"/>
</dbReference>
<dbReference type="FunFam" id="3.30.420.10:FF:000004">
    <property type="entry name" value="DNA polymerase"/>
    <property type="match status" value="1"/>
</dbReference>
<dbReference type="Gene3D" id="3.30.342.10">
    <property type="entry name" value="DNA Polymerase, chain B, domain 1"/>
    <property type="match status" value="1"/>
</dbReference>
<evidence type="ECO:0000256" key="11">
    <source>
        <dbReference type="ARBA" id="ARBA00022771"/>
    </source>
</evidence>
<dbReference type="Gene3D" id="3.30.420.10">
    <property type="entry name" value="Ribonuclease H-like superfamily/Ribonuclease H"/>
    <property type="match status" value="1"/>
</dbReference>
<dbReference type="KEGG" id="pan:PODANSg8902"/>
<feature type="domain" description="DNA-directed DNA polymerase family B multifunctional" evidence="24">
    <location>
        <begin position="540"/>
        <end position="971"/>
    </location>
</feature>
<evidence type="ECO:0000256" key="20">
    <source>
        <dbReference type="ARBA" id="ARBA00023242"/>
    </source>
</evidence>
<evidence type="ECO:0000256" key="5">
    <source>
        <dbReference type="ARBA" id="ARBA00022485"/>
    </source>
</evidence>
<dbReference type="SMART" id="SM00486">
    <property type="entry name" value="POLBc"/>
    <property type="match status" value="1"/>
</dbReference>
<dbReference type="GO" id="GO:0045004">
    <property type="term" value="P:DNA replication proofreading"/>
    <property type="evidence" value="ECO:0007669"/>
    <property type="project" value="TreeGrafter"/>
</dbReference>
<dbReference type="GeneID" id="6196216"/>
<dbReference type="OrthoDB" id="2414538at2759"/>
<dbReference type="Proteomes" id="UP000001197">
    <property type="component" value="Chromosome 2"/>
</dbReference>
<dbReference type="Pfam" id="PF03104">
    <property type="entry name" value="DNA_pol_B_exo1"/>
    <property type="match status" value="1"/>
</dbReference>
<gene>
    <name evidence="28" type="ORF">PODANS_2_10460</name>
</gene>
<evidence type="ECO:0000256" key="8">
    <source>
        <dbReference type="ARBA" id="ARBA00022705"/>
    </source>
</evidence>
<dbReference type="InterPro" id="IPR006133">
    <property type="entry name" value="DNA-dir_DNA_pol_B_exonuc"/>
</dbReference>
<keyword evidence="18 22" id="KW-0238">DNA-binding</keyword>
<dbReference type="NCBIfam" id="TIGR00592">
    <property type="entry name" value="pol2"/>
    <property type="match status" value="1"/>
</dbReference>
<evidence type="ECO:0000256" key="1">
    <source>
        <dbReference type="ARBA" id="ARBA00001966"/>
    </source>
</evidence>
<evidence type="ECO:0000313" key="29">
    <source>
        <dbReference type="EMBL" id="CDP26087.1"/>
    </source>
</evidence>
<keyword evidence="8 22" id="KW-0235">DNA replication</keyword>
<feature type="compositionally biased region" description="Polar residues" evidence="23">
    <location>
        <begin position="15"/>
        <end position="30"/>
    </location>
</feature>
<dbReference type="FunFam" id="1.10.132.60:FF:000001">
    <property type="entry name" value="DNA polymerase"/>
    <property type="match status" value="1"/>
</dbReference>
<evidence type="ECO:0000256" key="16">
    <source>
        <dbReference type="ARBA" id="ARBA00023004"/>
    </source>
</evidence>
<evidence type="ECO:0000313" key="30">
    <source>
        <dbReference type="Proteomes" id="UP000001197"/>
    </source>
</evidence>
<evidence type="ECO:0000256" key="18">
    <source>
        <dbReference type="ARBA" id="ARBA00023125"/>
    </source>
</evidence>
<accession>B2B7A7</accession>
<dbReference type="Pfam" id="PF14260">
    <property type="entry name" value="zf-C4pol"/>
    <property type="match status" value="1"/>
</dbReference>
<dbReference type="GO" id="GO:0008270">
    <property type="term" value="F:zinc ion binding"/>
    <property type="evidence" value="ECO:0007669"/>
    <property type="project" value="UniProtKB-KW"/>
</dbReference>
<keyword evidence="12" id="KW-0378">Hydrolase</keyword>
<protein>
    <recommendedName>
        <fullName evidence="22">DNA polymerase</fullName>
        <ecNumber evidence="22">2.7.7.7</ecNumber>
    </recommendedName>
</protein>
<evidence type="ECO:0000256" key="9">
    <source>
        <dbReference type="ARBA" id="ARBA00022722"/>
    </source>
</evidence>
<evidence type="ECO:0000256" key="12">
    <source>
        <dbReference type="ARBA" id="ARBA00022801"/>
    </source>
</evidence>
<feature type="domain" description="DNA-directed DNA polymerase family B exonuclease" evidence="25">
    <location>
        <begin position="245"/>
        <end position="476"/>
    </location>
</feature>
<dbReference type="EMBL" id="CU640366">
    <property type="protein sequence ID" value="CAP73685.1"/>
    <property type="molecule type" value="Genomic_DNA"/>
</dbReference>
<evidence type="ECO:0000256" key="7">
    <source>
        <dbReference type="ARBA" id="ARBA00022695"/>
    </source>
</evidence>
<evidence type="ECO:0000313" key="28">
    <source>
        <dbReference type="EMBL" id="CAP73685.1"/>
    </source>
</evidence>
<dbReference type="InterPro" id="IPR043502">
    <property type="entry name" value="DNA/RNA_pol_sf"/>
</dbReference>
<dbReference type="GO" id="GO:0008296">
    <property type="term" value="F:3'-5'-DNA exonuclease activity"/>
    <property type="evidence" value="ECO:0007669"/>
    <property type="project" value="TreeGrafter"/>
</dbReference>
<comment type="subcellular location">
    <subcellularLocation>
        <location evidence="3">Mitochondrion</location>
    </subcellularLocation>
    <subcellularLocation>
        <location evidence="2 22">Nucleus</location>
    </subcellularLocation>
</comment>
<feature type="region of interest" description="Disordered" evidence="23">
    <location>
        <begin position="1"/>
        <end position="67"/>
    </location>
</feature>
<evidence type="ECO:0000256" key="22">
    <source>
        <dbReference type="RuleBase" id="RU000442"/>
    </source>
</evidence>
<dbReference type="Gene3D" id="1.10.287.690">
    <property type="entry name" value="Helix hairpin bin"/>
    <property type="match status" value="1"/>
</dbReference>
<dbReference type="GO" id="GO:0006297">
    <property type="term" value="P:nucleotide-excision repair, DNA gap filling"/>
    <property type="evidence" value="ECO:0007669"/>
    <property type="project" value="TreeGrafter"/>
</dbReference>
<dbReference type="GO" id="GO:0005739">
    <property type="term" value="C:mitochondrion"/>
    <property type="evidence" value="ECO:0007669"/>
    <property type="project" value="UniProtKB-SubCell"/>
</dbReference>
<dbReference type="InterPro" id="IPR056435">
    <property type="entry name" value="DPOD/Z_N"/>
</dbReference>
<dbReference type="PANTHER" id="PTHR10322:SF23">
    <property type="entry name" value="DNA POLYMERASE DELTA CATALYTIC SUBUNIT"/>
    <property type="match status" value="1"/>
</dbReference>
<keyword evidence="5 22" id="KW-0004">4Fe-4S</keyword>
<evidence type="ECO:0000256" key="21">
    <source>
        <dbReference type="ARBA" id="ARBA00049244"/>
    </source>
</evidence>
<reference evidence="28 30" key="1">
    <citation type="journal article" date="2008" name="Genome Biol.">
        <title>The genome sequence of the model ascomycete fungus Podospora anserina.</title>
        <authorList>
            <person name="Espagne E."/>
            <person name="Lespinet O."/>
            <person name="Malagnac F."/>
            <person name="Da Silva C."/>
            <person name="Jaillon O."/>
            <person name="Porcel B.M."/>
            <person name="Couloux A."/>
            <person name="Aury J.-M."/>
            <person name="Segurens B."/>
            <person name="Poulain J."/>
            <person name="Anthouard V."/>
            <person name="Grossetete S."/>
            <person name="Khalili H."/>
            <person name="Coppin E."/>
            <person name="Dequard-Chablat M."/>
            <person name="Picard M."/>
            <person name="Contamine V."/>
            <person name="Arnaise S."/>
            <person name="Bourdais A."/>
            <person name="Berteaux-Lecellier V."/>
            <person name="Gautheret D."/>
            <person name="de Vries R.P."/>
            <person name="Battaglia E."/>
            <person name="Coutinho P.M."/>
            <person name="Danchin E.G.J."/>
            <person name="Henrissat B."/>
            <person name="El Khoury R."/>
            <person name="Sainsard-Chanet A."/>
            <person name="Boivin A."/>
            <person name="Pinan-Lucarre B."/>
            <person name="Sellem C.H."/>
            <person name="Debuchy R."/>
            <person name="Wincker P."/>
            <person name="Weissenbach J."/>
            <person name="Silar P."/>
        </authorList>
    </citation>
    <scope>NUCLEOTIDE SEQUENCE [LARGE SCALE GENOMIC DNA]</scope>
    <source>
        <strain evidence="30">S / ATCC MYA-4624 / DSM 980 / FGSC 10383</strain>
        <strain evidence="28">S mat+</strain>
    </source>
</reference>
<dbReference type="Pfam" id="PF24055">
    <property type="entry name" value="POL3_N"/>
    <property type="match status" value="1"/>
</dbReference>
<dbReference type="GO" id="GO:0043625">
    <property type="term" value="C:delta DNA polymerase complex"/>
    <property type="evidence" value="ECO:0007669"/>
    <property type="project" value="UniProtKB-ARBA"/>
</dbReference>
<dbReference type="InterPro" id="IPR023211">
    <property type="entry name" value="DNA_pol_palm_dom_sf"/>
</dbReference>
<dbReference type="RefSeq" id="XP_001911857.1">
    <property type="nucleotide sequence ID" value="XM_001911822.1"/>
</dbReference>
<evidence type="ECO:0000256" key="4">
    <source>
        <dbReference type="ARBA" id="ARBA00005755"/>
    </source>
</evidence>
<dbReference type="InterPro" id="IPR050240">
    <property type="entry name" value="DNA_pol_type-B"/>
</dbReference>
<dbReference type="GO" id="GO:0000166">
    <property type="term" value="F:nucleotide binding"/>
    <property type="evidence" value="ECO:0007669"/>
    <property type="project" value="InterPro"/>
</dbReference>
<keyword evidence="14" id="KW-0269">Exonuclease</keyword>
<comment type="catalytic activity">
    <reaction evidence="21 22">
        <text>DNA(n) + a 2'-deoxyribonucleoside 5'-triphosphate = DNA(n+1) + diphosphate</text>
        <dbReference type="Rhea" id="RHEA:22508"/>
        <dbReference type="Rhea" id="RHEA-COMP:17339"/>
        <dbReference type="Rhea" id="RHEA-COMP:17340"/>
        <dbReference type="ChEBI" id="CHEBI:33019"/>
        <dbReference type="ChEBI" id="CHEBI:61560"/>
        <dbReference type="ChEBI" id="CHEBI:173112"/>
        <dbReference type="EC" id="2.7.7.7"/>
    </reaction>
</comment>
<evidence type="ECO:0000256" key="2">
    <source>
        <dbReference type="ARBA" id="ARBA00004123"/>
    </source>
</evidence>
<evidence type="ECO:0000256" key="15">
    <source>
        <dbReference type="ARBA" id="ARBA00022932"/>
    </source>
</evidence>
<evidence type="ECO:0000259" key="26">
    <source>
        <dbReference type="Pfam" id="PF14260"/>
    </source>
</evidence>
<evidence type="ECO:0000259" key="25">
    <source>
        <dbReference type="Pfam" id="PF03104"/>
    </source>
</evidence>
<dbReference type="FunFam" id="3.30.342.10:FF:000009">
    <property type="entry name" value="DNA polymerase"/>
    <property type="match status" value="1"/>
</dbReference>
<feature type="domain" description="DNA polymerase delta/zeta catalytic subunit N-terminal" evidence="27">
    <location>
        <begin position="164"/>
        <end position="219"/>
    </location>
</feature>
<dbReference type="eggNOG" id="KOG0969">
    <property type="taxonomic scope" value="Eukaryota"/>
</dbReference>
<evidence type="ECO:0000259" key="24">
    <source>
        <dbReference type="Pfam" id="PF00136"/>
    </source>
</evidence>
<evidence type="ECO:0000256" key="13">
    <source>
        <dbReference type="ARBA" id="ARBA00022833"/>
    </source>
</evidence>
<evidence type="ECO:0000256" key="19">
    <source>
        <dbReference type="ARBA" id="ARBA00023128"/>
    </source>
</evidence>
<dbReference type="Gene3D" id="3.90.1600.10">
    <property type="entry name" value="Palm domain of DNA polymerase"/>
    <property type="match status" value="1"/>
</dbReference>
<keyword evidence="19" id="KW-0496">Mitochondrion</keyword>
<keyword evidence="20 22" id="KW-0539">Nucleus</keyword>
<dbReference type="PRINTS" id="PR00106">
    <property type="entry name" value="DNAPOLB"/>
</dbReference>
<dbReference type="PANTHER" id="PTHR10322">
    <property type="entry name" value="DNA POLYMERASE CATALYTIC SUBUNIT"/>
    <property type="match status" value="1"/>
</dbReference>
<comment type="similarity">
    <text evidence="4 22">Belongs to the DNA polymerase type-B family.</text>
</comment>
<dbReference type="InterPro" id="IPR042087">
    <property type="entry name" value="DNA_pol_B_thumb"/>
</dbReference>
<dbReference type="FunCoup" id="B2B7A7">
    <property type="interactions" value="732"/>
</dbReference>
<evidence type="ECO:0000256" key="23">
    <source>
        <dbReference type="SAM" id="MobiDB-lite"/>
    </source>
</evidence>
<reference evidence="28" key="2">
    <citation type="submission" date="2008-07" db="EMBL/GenBank/DDBJ databases">
        <authorList>
            <person name="Genoscope - CEA"/>
        </authorList>
    </citation>
    <scope>NUCLEOTIDE SEQUENCE</scope>
    <source>
        <strain evidence="28">S mat+</strain>
    </source>
</reference>
<reference evidence="29" key="4">
    <citation type="submission" date="2014-09" db="EMBL/GenBank/DDBJ databases">
        <title>Maintaining two mating types: Structure of the mating type locus and its role in heterokaryosis in Podospora anserina.</title>
        <authorList>
            <person name="Grognet P."/>
            <person name="Bidard F."/>
            <person name="Kuchly C."/>
            <person name="Chan Ho Tong L."/>
            <person name="Coppin E."/>
            <person name="Ait Benkhali J."/>
            <person name="Couloux A."/>
            <person name="Wincker P."/>
            <person name="Debuchy R."/>
            <person name="Silar P."/>
        </authorList>
    </citation>
    <scope>NUCLEOTIDE SEQUENCE</scope>
</reference>
<proteinExistence type="inferred from homology"/>
<evidence type="ECO:0000256" key="6">
    <source>
        <dbReference type="ARBA" id="ARBA00022679"/>
    </source>
</evidence>
<keyword evidence="16 22" id="KW-0408">Iron</keyword>
<dbReference type="GO" id="GO:0006287">
    <property type="term" value="P:base-excision repair, gap-filling"/>
    <property type="evidence" value="ECO:0007669"/>
    <property type="project" value="TreeGrafter"/>
</dbReference>
<sequence length="1108" mass="125632">MPSATLPQKRAFGEASSTRRNIAATPSTATTKKRRIDEPTSSPAQRFKSSQNDSKGRMASSQQKSVFESEVLERLNQDISDLKQNNSEKDQAWERPPIPNDFDPSKQSLCFQAIEAEEGTIGGGQPAVKLFGVTENGNSVLLHVKDFKHYLYVAAPVSFVVEDCLAFKAYLESQMSQNHQYQQVIHNVSLTMRENIYGFQGNVQNPYIKVTVTDPKHINKVRTMIERGEANWKGMWKHDGGIMTYDSIQYLLRFMVDCSIAGMSWVEAPAGAYDLIHMNKQSNCQFEAVISYRELISHKPSGEWSKMAPLRILSFDIECAGRKGIFPEAQHDSVIQIANIVTKYGDKKPFVRNVFCLDTTSPIVATQILEFKDEGKMLAAWRDFLEKVDPDIIIGYNIANFDFPYLLDRAKHLKVHNFEYWSRTHVKSVAKETNFSSKQMGNRDTKATNTNGRLQLDLLQLVQRDHQLRSYTLNSVCAHFLGEQKEDVHHSMITELFEGTPESRRRLALYCLKDAYLPQRLMDKLSCLENYTEMARVTGVPFNFLLARGQQVKFLSQLFRKALEQKLVIPNMRSESSEEQYEGATVIEPTRGYYDVPIATLDFASLYPSIIQAHNLCYTTLIKKKDIERWSLVKDEDYIVTPNGDMFVTTKKRKGLLAQILEELLSARKEAKRELAAETDPFKKAVLNGRQLALKISANSVYGLTGATNGKLPCLEIASSTTAFGRQMIERTKHEVEERYCIKNGYSHDAQVIYGDTDSVMVKFGTKELAEAMKLGEDAANYVSSKFIKPIKLEFEKVYFPYLLINKKRYAGLYWTKPEKYDKMDTKGIETVRRDNCLLVQTVIEKVLRMILIDRDVPGAQEYVKDTIADLLQNRVDMSKLVITKALTKDDYAAKQAHVELAHRMKKRDAGSAPALGDRVAYVMVKGATGSKNFERSEDPIYVLEHNVPIDTKYYLDNQLAKPLGRIFEPILGETKAKSLLTGDHTRAISVAAPKVGGLMKFAKKTQTCMGCKKPLTGKEESRGAVCADDAPRVGELYKKTLDKVSDLEVRFGRLWTQCQRCQGSMHCEVICSSKDCPIFYMRMKAKKDLEDANGELARFDFDQAAIW</sequence>
<dbReference type="InterPro" id="IPR025687">
    <property type="entry name" value="Znf-C4pol"/>
</dbReference>
<dbReference type="HOGENOM" id="CLU_000203_2_0_1"/>
<keyword evidence="6 22" id="KW-0808">Transferase</keyword>